<evidence type="ECO:0000259" key="3">
    <source>
        <dbReference type="Pfam" id="PF16656"/>
    </source>
</evidence>
<dbReference type="SUPFAM" id="SSF56300">
    <property type="entry name" value="Metallo-dependent phosphatases"/>
    <property type="match status" value="1"/>
</dbReference>
<dbReference type="Pfam" id="PF00149">
    <property type="entry name" value="Metallophos"/>
    <property type="match status" value="1"/>
</dbReference>
<dbReference type="InterPro" id="IPR008963">
    <property type="entry name" value="Purple_acid_Pase-like_N"/>
</dbReference>
<reference evidence="4 5" key="1">
    <citation type="submission" date="2016-11" db="EMBL/GenBank/DDBJ databases">
        <authorList>
            <person name="Jaros S."/>
            <person name="Januszkiewicz K."/>
            <person name="Wedrychowicz H."/>
        </authorList>
    </citation>
    <scope>NUCLEOTIDE SEQUENCE [LARGE SCALE GENOMIC DNA]</scope>
    <source>
        <strain evidence="4 5">DSM 10502</strain>
    </source>
</reference>
<accession>A0A1M4XBK4</accession>
<evidence type="ECO:0000313" key="4">
    <source>
        <dbReference type="EMBL" id="SHE90755.1"/>
    </source>
</evidence>
<dbReference type="InterPro" id="IPR015914">
    <property type="entry name" value="PAPs_N"/>
</dbReference>
<dbReference type="InterPro" id="IPR029052">
    <property type="entry name" value="Metallo-depent_PP-like"/>
</dbReference>
<gene>
    <name evidence="4" type="ORF">SAMN02745190_01423</name>
</gene>
<name>A0A1M4XBK4_9FIRM</name>
<dbReference type="OrthoDB" id="9809781at2"/>
<dbReference type="SUPFAM" id="SSF49363">
    <property type="entry name" value="Purple acid phosphatase, N-terminal domain"/>
    <property type="match status" value="1"/>
</dbReference>
<dbReference type="PANTHER" id="PTHR45867:SF3">
    <property type="entry name" value="ACID PHOSPHATASE TYPE 7"/>
    <property type="match status" value="1"/>
</dbReference>
<dbReference type="PANTHER" id="PTHR45867">
    <property type="entry name" value="PURPLE ACID PHOSPHATASE"/>
    <property type="match status" value="1"/>
</dbReference>
<keyword evidence="5" id="KW-1185">Reference proteome</keyword>
<dbReference type="Proteomes" id="UP000184404">
    <property type="component" value="Unassembled WGS sequence"/>
</dbReference>
<keyword evidence="1" id="KW-0732">Signal</keyword>
<dbReference type="Pfam" id="PF16656">
    <property type="entry name" value="Pur_ac_phosph_N"/>
    <property type="match status" value="1"/>
</dbReference>
<dbReference type="Gene3D" id="2.60.40.380">
    <property type="entry name" value="Purple acid phosphatase-like, N-terminal"/>
    <property type="match status" value="1"/>
</dbReference>
<feature type="domain" description="Calcineurin-like phosphoesterase" evidence="2">
    <location>
        <begin position="134"/>
        <end position="328"/>
    </location>
</feature>
<organism evidence="4 5">
    <name type="scientific">Schwartzia succinivorans DSM 10502</name>
    <dbReference type="NCBI Taxonomy" id="1123243"/>
    <lineage>
        <taxon>Bacteria</taxon>
        <taxon>Bacillati</taxon>
        <taxon>Bacillota</taxon>
        <taxon>Negativicutes</taxon>
        <taxon>Selenomonadales</taxon>
        <taxon>Selenomonadaceae</taxon>
        <taxon>Schwartzia</taxon>
    </lineage>
</organism>
<proteinExistence type="predicted"/>
<dbReference type="Gene3D" id="3.60.21.10">
    <property type="match status" value="1"/>
</dbReference>
<dbReference type="RefSeq" id="WP_159430489.1">
    <property type="nucleotide sequence ID" value="NZ_FQUG01000005.1"/>
</dbReference>
<evidence type="ECO:0000259" key="2">
    <source>
        <dbReference type="Pfam" id="PF00149"/>
    </source>
</evidence>
<evidence type="ECO:0000313" key="5">
    <source>
        <dbReference type="Proteomes" id="UP000184404"/>
    </source>
</evidence>
<sequence>MKYSLRTLAGLAADTILTPLSEVFASPYGEPDMRFPRQIVAGDNMHGRTIMWQSNKNGRDVHAVWREAGTSAEHRVEATADYFVDDGTALILHTSQITGLTPGKQYEYRIMEGKKASSWYPLKTDDGTRCKAIIASDSQCEDGYITWRRIALAASLRNQDADLFLLLGDLVDNGESSQHWDDWFTSMDGIQEHLPLAPLVGNHETYDLNWNFRWPYAYLNYFDVPGNGSSEFPRFYYSFDYGPVHFIMLSTVWHELNSFKTGIIQEQADWMRRDIKASTKPWNVVCMHRDIYNYDVRPPKFSDVGLRYMPLFDELGIDAVLDGHIHSYRRRDHICDFKNSKRKGPIYINTGLSGDCRYYNLPQAPLDEVMAPQPETDNYLTMEATRRTLSFTCYLPSGVDIDHIILHK</sequence>
<protein>
    <submittedName>
        <fullName evidence="4">Purple acid Phosphatase, N-terminal domain</fullName>
    </submittedName>
</protein>
<evidence type="ECO:0000256" key="1">
    <source>
        <dbReference type="ARBA" id="ARBA00022729"/>
    </source>
</evidence>
<dbReference type="GO" id="GO:0046872">
    <property type="term" value="F:metal ion binding"/>
    <property type="evidence" value="ECO:0007669"/>
    <property type="project" value="InterPro"/>
</dbReference>
<feature type="domain" description="Purple acid phosphatase N-terminal" evidence="3">
    <location>
        <begin position="44"/>
        <end position="124"/>
    </location>
</feature>
<dbReference type="GO" id="GO:0003993">
    <property type="term" value="F:acid phosphatase activity"/>
    <property type="evidence" value="ECO:0007669"/>
    <property type="project" value="InterPro"/>
</dbReference>
<dbReference type="InterPro" id="IPR004843">
    <property type="entry name" value="Calcineurin-like_PHP"/>
</dbReference>
<dbReference type="AlphaFoldDB" id="A0A1M4XBK4"/>
<dbReference type="STRING" id="1123243.SAMN02745190_01423"/>
<dbReference type="EMBL" id="FQUG01000005">
    <property type="protein sequence ID" value="SHE90755.1"/>
    <property type="molecule type" value="Genomic_DNA"/>
</dbReference>